<feature type="transmembrane region" description="Helical" evidence="4">
    <location>
        <begin position="512"/>
        <end position="531"/>
    </location>
</feature>
<gene>
    <name evidence="6" type="ORF">PROFUN_13921</name>
</gene>
<evidence type="ECO:0000313" key="7">
    <source>
        <dbReference type="Proteomes" id="UP000241769"/>
    </source>
</evidence>
<dbReference type="Gene3D" id="3.20.20.80">
    <property type="entry name" value="Glycosidases"/>
    <property type="match status" value="2"/>
</dbReference>
<evidence type="ECO:0000313" key="6">
    <source>
        <dbReference type="EMBL" id="PRP78119.1"/>
    </source>
</evidence>
<keyword evidence="4" id="KW-0812">Transmembrane</keyword>
<dbReference type="SUPFAM" id="SSF51445">
    <property type="entry name" value="(Trans)glycosidases"/>
    <property type="match status" value="2"/>
</dbReference>
<reference evidence="6 7" key="1">
    <citation type="journal article" date="2018" name="Genome Biol. Evol.">
        <title>Multiple Roots of Fruiting Body Formation in Amoebozoa.</title>
        <authorList>
            <person name="Hillmann F."/>
            <person name="Forbes G."/>
            <person name="Novohradska S."/>
            <person name="Ferling I."/>
            <person name="Riege K."/>
            <person name="Groth M."/>
            <person name="Westermann M."/>
            <person name="Marz M."/>
            <person name="Spaller T."/>
            <person name="Winckler T."/>
            <person name="Schaap P."/>
            <person name="Glockner G."/>
        </authorList>
    </citation>
    <scope>NUCLEOTIDE SEQUENCE [LARGE SCALE GENOMIC DNA]</scope>
    <source>
        <strain evidence="6 7">Jena</strain>
    </source>
</reference>
<dbReference type="InterPro" id="IPR017853">
    <property type="entry name" value="GH"/>
</dbReference>
<dbReference type="GO" id="GO:0016985">
    <property type="term" value="F:mannan endo-1,4-beta-mannosidase activity"/>
    <property type="evidence" value="ECO:0007669"/>
    <property type="project" value="InterPro"/>
</dbReference>
<proteinExistence type="inferred from homology"/>
<protein>
    <submittedName>
        <fullName evidence="6">Beta-mannanase-like protein</fullName>
    </submittedName>
</protein>
<evidence type="ECO:0000256" key="2">
    <source>
        <dbReference type="ARBA" id="ARBA00022801"/>
    </source>
</evidence>
<evidence type="ECO:0000259" key="5">
    <source>
        <dbReference type="PROSITE" id="PS51764"/>
    </source>
</evidence>
<keyword evidence="7" id="KW-1185">Reference proteome</keyword>
<keyword evidence="4" id="KW-0472">Membrane</keyword>
<dbReference type="PANTHER" id="PTHR40079">
    <property type="entry name" value="MANNAN ENDO-1,4-BETA-MANNOSIDASE E-RELATED"/>
    <property type="match status" value="1"/>
</dbReference>
<comment type="similarity">
    <text evidence="1">Belongs to the glycosyl hydrolase 26 family.</text>
</comment>
<dbReference type="PANTHER" id="PTHR40079:SF4">
    <property type="entry name" value="GH26 DOMAIN-CONTAINING PROTEIN-RELATED"/>
    <property type="match status" value="1"/>
</dbReference>
<keyword evidence="2" id="KW-0378">Hydrolase</keyword>
<name>A0A2P6N2D9_9EUKA</name>
<dbReference type="InParanoid" id="A0A2P6N2D9"/>
<dbReference type="AlphaFoldDB" id="A0A2P6N2D9"/>
<keyword evidence="4" id="KW-1133">Transmembrane helix</keyword>
<dbReference type="OrthoDB" id="428177at2759"/>
<accession>A0A2P6N2D9</accession>
<dbReference type="PROSITE" id="PS51764">
    <property type="entry name" value="GH26"/>
    <property type="match status" value="1"/>
</dbReference>
<dbReference type="EMBL" id="MDYQ01000239">
    <property type="protein sequence ID" value="PRP78119.1"/>
    <property type="molecule type" value="Genomic_DNA"/>
</dbReference>
<dbReference type="InterPro" id="IPR022790">
    <property type="entry name" value="GH26_dom"/>
</dbReference>
<keyword evidence="3" id="KW-0326">Glycosidase</keyword>
<comment type="caution">
    <text evidence="6">The sequence shown here is derived from an EMBL/GenBank/DDBJ whole genome shotgun (WGS) entry which is preliminary data.</text>
</comment>
<feature type="domain" description="GH26" evidence="5">
    <location>
        <begin position="102"/>
        <end position="473"/>
    </location>
</feature>
<organism evidence="6 7">
    <name type="scientific">Planoprotostelium fungivorum</name>
    <dbReference type="NCBI Taxonomy" id="1890364"/>
    <lineage>
        <taxon>Eukaryota</taxon>
        <taxon>Amoebozoa</taxon>
        <taxon>Evosea</taxon>
        <taxon>Variosea</taxon>
        <taxon>Cavosteliida</taxon>
        <taxon>Cavosteliaceae</taxon>
        <taxon>Planoprotostelium</taxon>
    </lineage>
</organism>
<dbReference type="Proteomes" id="UP000241769">
    <property type="component" value="Unassembled WGS sequence"/>
</dbReference>
<dbReference type="InterPro" id="IPR000805">
    <property type="entry name" value="Glyco_hydro_26"/>
</dbReference>
<evidence type="ECO:0000256" key="4">
    <source>
        <dbReference type="SAM" id="Phobius"/>
    </source>
</evidence>
<sequence>MNIKLCATPRELNLSSHPIYGSTSRSRWSEAENKINACEDQEKKIFTSTITILYLTGNCRLPVASAALELTPFVSLQMSAFPLHLLLFSVDTGPTVVKIYIDEAPAHMARLLLCLCLLGSVISAGANYICNNVAWGSVTLPVYDSNTISSTVSLDTAIGRSSQIVQYYVNWADGYLGDNAAAPDFSKWGDFPKWINAAKSFSSVGLSQHVPLITWQPWGSPYTNANTKYSYSTISAGTWDSYVDSFGRVMNSFNSTIYIRFAHEFDGDWYPWGAVNGNTGAGFIAAWRRVYTRVMAVAPKVQFVWCPNNSNGKGVKFEDYYPGDQYVHWMCLDAYADSTTNSFADTITKDAIPAQPYQRLTALSAKKPIMIAEFGVNNMGENRDEEGKRERLTEMTVQGSISQGQCAKKPIMIAEFGVNNMVQGSISQGQWYQNMADSLASSFPQIKAVVHFDVAHSDRSWKIDTSNSGLTSQIKTAWGCNGGINSLTSWGNISFDGILSEGDNGQGQVGRGGAATLFASIILTTFALFLMV</sequence>
<evidence type="ECO:0000256" key="1">
    <source>
        <dbReference type="ARBA" id="ARBA00007754"/>
    </source>
</evidence>
<dbReference type="GO" id="GO:0006080">
    <property type="term" value="P:substituted mannan metabolic process"/>
    <property type="evidence" value="ECO:0007669"/>
    <property type="project" value="InterPro"/>
</dbReference>
<evidence type="ECO:0000256" key="3">
    <source>
        <dbReference type="ARBA" id="ARBA00023295"/>
    </source>
</evidence>
<dbReference type="Pfam" id="PF02156">
    <property type="entry name" value="Glyco_hydro_26"/>
    <property type="match status" value="1"/>
</dbReference>